<dbReference type="PIRSF" id="PIRSF018968">
    <property type="entry name" value="ABC_permease_BceB"/>
    <property type="match status" value="1"/>
</dbReference>
<evidence type="ECO:0000259" key="7">
    <source>
        <dbReference type="Pfam" id="PF02687"/>
    </source>
</evidence>
<dbReference type="PANTHER" id="PTHR46795">
    <property type="entry name" value="ABC TRANSPORTER PERMEASE-RELATED-RELATED"/>
    <property type="match status" value="1"/>
</dbReference>
<dbReference type="STRING" id="1194526.A284_10025"/>
<keyword evidence="4 6" id="KW-1133">Transmembrane helix</keyword>
<evidence type="ECO:0000256" key="4">
    <source>
        <dbReference type="ARBA" id="ARBA00022989"/>
    </source>
</evidence>
<dbReference type="EMBL" id="PZEV01000017">
    <property type="protein sequence ID" value="PTI51114.1"/>
    <property type="molecule type" value="Genomic_DNA"/>
</dbReference>
<dbReference type="InterPro" id="IPR003838">
    <property type="entry name" value="ABC3_permease_C"/>
</dbReference>
<keyword evidence="2 6" id="KW-1003">Cell membrane</keyword>
<dbReference type="Proteomes" id="UP000240717">
    <property type="component" value="Unassembled WGS sequence"/>
</dbReference>
<keyword evidence="5 6" id="KW-0472">Membrane</keyword>
<dbReference type="GO" id="GO:0005886">
    <property type="term" value="C:plasma membrane"/>
    <property type="evidence" value="ECO:0007669"/>
    <property type="project" value="UniProtKB-SubCell"/>
</dbReference>
<evidence type="ECO:0000313" key="9">
    <source>
        <dbReference type="Proteomes" id="UP000240717"/>
    </source>
</evidence>
<dbReference type="RefSeq" id="WP_107532180.1">
    <property type="nucleotide sequence ID" value="NZ_PZEV01000017.1"/>
</dbReference>
<dbReference type="AlphaFoldDB" id="A0A2T4Q0J8"/>
<dbReference type="Pfam" id="PF02687">
    <property type="entry name" value="FtsX"/>
    <property type="match status" value="1"/>
</dbReference>
<proteinExistence type="inferred from homology"/>
<gene>
    <name evidence="8" type="ORF">BU085_06525</name>
</gene>
<feature type="transmembrane region" description="Helical" evidence="6">
    <location>
        <begin position="285"/>
        <end position="307"/>
    </location>
</feature>
<accession>A0A2T4Q0J8</accession>
<evidence type="ECO:0000256" key="3">
    <source>
        <dbReference type="ARBA" id="ARBA00022692"/>
    </source>
</evidence>
<evidence type="ECO:0000313" key="8">
    <source>
        <dbReference type="EMBL" id="PTI51114.1"/>
    </source>
</evidence>
<feature type="transmembrane region" description="Helical" evidence="6">
    <location>
        <begin position="156"/>
        <end position="175"/>
    </location>
</feature>
<feature type="transmembrane region" description="Helical" evidence="6">
    <location>
        <begin position="59"/>
        <end position="80"/>
    </location>
</feature>
<feature type="transmembrane region" description="Helical" evidence="6">
    <location>
        <begin position="565"/>
        <end position="591"/>
    </location>
</feature>
<organism evidence="8 9">
    <name type="scientific">Staphylococcus warneri</name>
    <dbReference type="NCBI Taxonomy" id="1292"/>
    <lineage>
        <taxon>Bacteria</taxon>
        <taxon>Bacillati</taxon>
        <taxon>Bacillota</taxon>
        <taxon>Bacilli</taxon>
        <taxon>Bacillales</taxon>
        <taxon>Staphylococcaceae</taxon>
        <taxon>Staphylococcus</taxon>
    </lineage>
</organism>
<dbReference type="InterPro" id="IPR027022">
    <property type="entry name" value="ABC_permease_BceB-typ"/>
</dbReference>
<comment type="subcellular location">
    <subcellularLocation>
        <location evidence="1 6">Cell membrane</location>
        <topology evidence="1 6">Multi-pass membrane protein</topology>
    </subcellularLocation>
</comment>
<feature type="transmembrane region" description="Helical" evidence="6">
    <location>
        <begin position="229"/>
        <end position="247"/>
    </location>
</feature>
<feature type="transmembrane region" description="Helical" evidence="6">
    <location>
        <begin position="100"/>
        <end position="122"/>
    </location>
</feature>
<evidence type="ECO:0000256" key="6">
    <source>
        <dbReference type="PIRNR" id="PIRNR018968"/>
    </source>
</evidence>
<evidence type="ECO:0000256" key="1">
    <source>
        <dbReference type="ARBA" id="ARBA00004651"/>
    </source>
</evidence>
<keyword evidence="6" id="KW-0813">Transport</keyword>
<reference evidence="8 9" key="1">
    <citation type="journal article" date="2016" name="Front. Microbiol.">
        <title>Comprehensive Phylogenetic Analysis of Bovine Non-aureus Staphylococci Species Based on Whole-Genome Sequencing.</title>
        <authorList>
            <person name="Naushad S."/>
            <person name="Barkema H.W."/>
            <person name="Luby C."/>
            <person name="Condas L.A."/>
            <person name="Nobrega D.B."/>
            <person name="Carson D.A."/>
            <person name="De Buck J."/>
        </authorList>
    </citation>
    <scope>NUCLEOTIDE SEQUENCE [LARGE SCALE GENOMIC DNA]</scope>
    <source>
        <strain evidence="8 9">SNUC 2993</strain>
    </source>
</reference>
<comment type="similarity">
    <text evidence="6">Belongs to the ABC-4 integral membrane protein family.</text>
</comment>
<feature type="transmembrane region" description="Helical" evidence="6">
    <location>
        <begin position="597"/>
        <end position="618"/>
    </location>
</feature>
<evidence type="ECO:0000256" key="2">
    <source>
        <dbReference type="ARBA" id="ARBA00022475"/>
    </source>
</evidence>
<feature type="domain" description="ABC3 transporter permease C-terminal" evidence="7">
    <location>
        <begin position="61"/>
        <end position="179"/>
    </location>
</feature>
<feature type="transmembrane region" description="Helical" evidence="6">
    <location>
        <begin position="196"/>
        <end position="217"/>
    </location>
</feature>
<dbReference type="PANTHER" id="PTHR46795:SF3">
    <property type="entry name" value="ABC TRANSPORTER PERMEASE"/>
    <property type="match status" value="1"/>
</dbReference>
<name>A0A2T4Q0J8_STAWA</name>
<evidence type="ECO:0000256" key="5">
    <source>
        <dbReference type="ARBA" id="ARBA00023136"/>
    </source>
</evidence>
<comment type="caution">
    <text evidence="8">The sequence shown here is derived from an EMBL/GenBank/DDBJ whole genome shotgun (WGS) entry which is preliminary data.</text>
</comment>
<keyword evidence="3 6" id="KW-0812">Transmembrane</keyword>
<protein>
    <submittedName>
        <fullName evidence="8">ABC transporter permease</fullName>
    </submittedName>
</protein>
<feature type="transmembrane region" description="Helical" evidence="6">
    <location>
        <begin position="18"/>
        <end position="38"/>
    </location>
</feature>
<sequence length="629" mass="71662">MTFKEIIFKNFQQKFSHYAIYLFSLVISVVLYFSFITLKYAHHLHGNQNYPIIKEGSQIGSYFLFIIIIVFILYANLLFLKRRGREFALLQTIGLSRFNILQMIMIEQLLIFIATSILGIIIGIFGSKILLMIVLRLLGINITVSIIFSVSAILQAILLIVVAYILTIGQSYFYIRRRSIIELASNMTKREINHNRFTMGELILGVLGVLMILTGYYLSTTVVQHFNSIFQTFVILICTVIGAYFFFRSTVSLIFKAIKKVRQDTVSVNDVMFTAPIMYRIKKNAFSLTVMTIISAITVSVLCFAAISRGTLTNEVLLNSPHDVTLKDKEKANELAYELNNKNIEHFYNYKEVVYSKLFKDKLFEKGIAKPYEVSVTSDKYIPNVEVSKGYTDIIVPEGRVSDVMKYKKHGVTQLGTHQHSIKVKLNKEINQVYFMSDVDLGGPTLVLNDKDYQYLRNHTKAKNIVSQYGFDIKHKKDRPELQSAVKNVDKNIETRSEAASEISSLTGILLFVTSFLGIAFLIAAGCIIYIKQIDETEDEIENYSILRKLGFTHRDMAKGLKLKVLFNFSLPLIIALLHAYFASLAFMSLLGATNQFPIFIVMAVYTAIYAVFALTAYNHSKRTIRHSI</sequence>
<feature type="transmembrane region" description="Helical" evidence="6">
    <location>
        <begin position="509"/>
        <end position="531"/>
    </location>
</feature>
<dbReference type="InterPro" id="IPR052536">
    <property type="entry name" value="ABC-4_Integral_Memb_Prot"/>
</dbReference>
<dbReference type="GO" id="GO:0055085">
    <property type="term" value="P:transmembrane transport"/>
    <property type="evidence" value="ECO:0007669"/>
    <property type="project" value="UniProtKB-UniRule"/>
</dbReference>